<name>M7Z082_TRIUA</name>
<organism evidence="1">
    <name type="scientific">Triticum urartu</name>
    <name type="common">Red wild einkorn</name>
    <name type="synonym">Crithodium urartu</name>
    <dbReference type="NCBI Taxonomy" id="4572"/>
    <lineage>
        <taxon>Eukaryota</taxon>
        <taxon>Viridiplantae</taxon>
        <taxon>Streptophyta</taxon>
        <taxon>Embryophyta</taxon>
        <taxon>Tracheophyta</taxon>
        <taxon>Spermatophyta</taxon>
        <taxon>Magnoliopsida</taxon>
        <taxon>Liliopsida</taxon>
        <taxon>Poales</taxon>
        <taxon>Poaceae</taxon>
        <taxon>BOP clade</taxon>
        <taxon>Pooideae</taxon>
        <taxon>Triticodae</taxon>
        <taxon>Triticeae</taxon>
        <taxon>Triticinae</taxon>
        <taxon>Triticum</taxon>
    </lineage>
</organism>
<proteinExistence type="predicted"/>
<evidence type="ECO:0000313" key="1">
    <source>
        <dbReference type="EMBL" id="EMS53327.1"/>
    </source>
</evidence>
<protein>
    <submittedName>
        <fullName evidence="1">Uncharacterized protein</fullName>
    </submittedName>
</protein>
<dbReference type="EMBL" id="KD195714">
    <property type="protein sequence ID" value="EMS53327.1"/>
    <property type="molecule type" value="Genomic_DNA"/>
</dbReference>
<gene>
    <name evidence="1" type="ORF">TRIUR3_22171</name>
</gene>
<reference evidence="1" key="1">
    <citation type="journal article" date="2013" name="Nature">
        <title>Draft genome of the wheat A-genome progenitor Triticum urartu.</title>
        <authorList>
            <person name="Ling H.Q."/>
            <person name="Zhao S."/>
            <person name="Liu D."/>
            <person name="Wang J."/>
            <person name="Sun H."/>
            <person name="Zhang C."/>
            <person name="Fan H."/>
            <person name="Li D."/>
            <person name="Dong L."/>
            <person name="Tao Y."/>
            <person name="Gao C."/>
            <person name="Wu H."/>
            <person name="Li Y."/>
            <person name="Cui Y."/>
            <person name="Guo X."/>
            <person name="Zheng S."/>
            <person name="Wang B."/>
            <person name="Yu K."/>
            <person name="Liang Q."/>
            <person name="Yang W."/>
            <person name="Lou X."/>
            <person name="Chen J."/>
            <person name="Feng M."/>
            <person name="Jian J."/>
            <person name="Zhang X."/>
            <person name="Luo G."/>
            <person name="Jiang Y."/>
            <person name="Liu J."/>
            <person name="Wang Z."/>
            <person name="Sha Y."/>
            <person name="Zhang B."/>
            <person name="Wu H."/>
            <person name="Tang D."/>
            <person name="Shen Q."/>
            <person name="Xue P."/>
            <person name="Zou S."/>
            <person name="Wang X."/>
            <person name="Liu X."/>
            <person name="Wang F."/>
            <person name="Yang Y."/>
            <person name="An X."/>
            <person name="Dong Z."/>
            <person name="Zhang K."/>
            <person name="Zhang X."/>
            <person name="Luo M.C."/>
            <person name="Dvorak J."/>
            <person name="Tong Y."/>
            <person name="Wang J."/>
            <person name="Yang H."/>
            <person name="Li Z."/>
            <person name="Wang D."/>
            <person name="Zhang A."/>
            <person name="Wang J."/>
        </authorList>
    </citation>
    <scope>NUCLEOTIDE SEQUENCE</scope>
</reference>
<sequence length="235" mass="25514">MAASWSSPPWAACPSDDGLPRPRPVGSFTIIGSARKISPSRAALQVIHLVGLFDVSGVVVSMWKESPLLRDAGADMLTVGTVMAVLDLREEVGNHHFLNQVIADPPEHASGNASGQAGQIIVQIFFCMIGSASISPRRFGPGVHAASDGIASQNGEMVQAYLSKSYNPDGRKHCEGVQAEWPVNKNRVDLRVVDDRLQGRLNVWFLEMIRWCHVFDLRFVPPIVPMNAPCAPPTI</sequence>
<dbReference type="AlphaFoldDB" id="M7Z082"/>
<accession>M7Z082</accession>